<dbReference type="Gene3D" id="3.40.50.300">
    <property type="entry name" value="P-loop containing nucleotide triphosphate hydrolases"/>
    <property type="match status" value="1"/>
</dbReference>
<dbReference type="Pfam" id="PF08706">
    <property type="entry name" value="D5_N"/>
    <property type="match status" value="1"/>
</dbReference>
<organism evidence="6 7">
    <name type="scientific">Roseimicrobium gellanilyticum</name>
    <dbReference type="NCBI Taxonomy" id="748857"/>
    <lineage>
        <taxon>Bacteria</taxon>
        <taxon>Pseudomonadati</taxon>
        <taxon>Verrucomicrobiota</taxon>
        <taxon>Verrucomicrobiia</taxon>
        <taxon>Verrucomicrobiales</taxon>
        <taxon>Verrucomicrobiaceae</taxon>
        <taxon>Roseimicrobium</taxon>
    </lineage>
</organism>
<dbReference type="InterPro" id="IPR051620">
    <property type="entry name" value="ORF904-like_C"/>
</dbReference>
<evidence type="ECO:0000256" key="3">
    <source>
        <dbReference type="ARBA" id="ARBA00022840"/>
    </source>
</evidence>
<dbReference type="InterPro" id="IPR006500">
    <property type="entry name" value="Helicase_put_C_phage/plasmid"/>
</dbReference>
<dbReference type="InterPro" id="IPR015330">
    <property type="entry name" value="DNA_primase/pol_bifunc_N"/>
</dbReference>
<evidence type="ECO:0000259" key="5">
    <source>
        <dbReference type="PROSITE" id="PS51206"/>
    </source>
</evidence>
<dbReference type="PANTHER" id="PTHR35372">
    <property type="entry name" value="ATP BINDING PROTEIN-RELATED"/>
    <property type="match status" value="1"/>
</dbReference>
<comment type="caution">
    <text evidence="6">The sequence shown here is derived from an EMBL/GenBank/DDBJ whole genome shotgun (WGS) entry which is preliminary data.</text>
</comment>
<protein>
    <submittedName>
        <fullName evidence="6">P4 family phage/plasmid primase-like protein</fullName>
    </submittedName>
</protein>
<keyword evidence="1" id="KW-0547">Nucleotide-binding</keyword>
<dbReference type="InterPro" id="IPR045455">
    <property type="entry name" value="NrS-1_pol-like_helicase"/>
</dbReference>
<dbReference type="RefSeq" id="WP_113960094.1">
    <property type="nucleotide sequence ID" value="NZ_QNRR01000007.1"/>
</dbReference>
<feature type="domain" description="SF3 helicase" evidence="5">
    <location>
        <begin position="370"/>
        <end position="529"/>
    </location>
</feature>
<keyword evidence="3" id="KW-0067">ATP-binding</keyword>
<feature type="compositionally biased region" description="Polar residues" evidence="4">
    <location>
        <begin position="10"/>
        <end position="23"/>
    </location>
</feature>
<dbReference type="Proteomes" id="UP000253426">
    <property type="component" value="Unassembled WGS sequence"/>
</dbReference>
<dbReference type="InterPro" id="IPR014015">
    <property type="entry name" value="Helicase_SF3_DNA-vir"/>
</dbReference>
<dbReference type="PANTHER" id="PTHR35372:SF2">
    <property type="entry name" value="SF3 HELICASE DOMAIN-CONTAINING PROTEIN"/>
    <property type="match status" value="1"/>
</dbReference>
<proteinExistence type="predicted"/>
<reference evidence="6 7" key="1">
    <citation type="submission" date="2018-06" db="EMBL/GenBank/DDBJ databases">
        <title>Genomic Encyclopedia of Type Strains, Phase IV (KMG-IV): sequencing the most valuable type-strain genomes for metagenomic binning, comparative biology and taxonomic classification.</title>
        <authorList>
            <person name="Goeker M."/>
        </authorList>
    </citation>
    <scope>NUCLEOTIDE SEQUENCE [LARGE SCALE GENOMIC DNA]</scope>
    <source>
        <strain evidence="6 7">DSM 25532</strain>
    </source>
</reference>
<keyword evidence="7" id="KW-1185">Reference proteome</keyword>
<dbReference type="InterPro" id="IPR014818">
    <property type="entry name" value="Phage/plasmid_primase_P4_C"/>
</dbReference>
<dbReference type="SUPFAM" id="SSF52540">
    <property type="entry name" value="P-loop containing nucleoside triphosphate hydrolases"/>
    <property type="match status" value="1"/>
</dbReference>
<evidence type="ECO:0000256" key="2">
    <source>
        <dbReference type="ARBA" id="ARBA00022801"/>
    </source>
</evidence>
<dbReference type="PROSITE" id="PS51206">
    <property type="entry name" value="SF3_HELICASE_1"/>
    <property type="match status" value="1"/>
</dbReference>
<dbReference type="SUPFAM" id="SSF56747">
    <property type="entry name" value="Prim-pol domain"/>
    <property type="match status" value="1"/>
</dbReference>
<evidence type="ECO:0000313" key="6">
    <source>
        <dbReference type="EMBL" id="RBP41468.1"/>
    </source>
</evidence>
<accession>A0A366HG32</accession>
<name>A0A366HG32_9BACT</name>
<evidence type="ECO:0000256" key="1">
    <source>
        <dbReference type="ARBA" id="ARBA00022741"/>
    </source>
</evidence>
<dbReference type="Pfam" id="PF09250">
    <property type="entry name" value="Prim-Pol"/>
    <property type="match status" value="1"/>
</dbReference>
<dbReference type="EMBL" id="QNRR01000007">
    <property type="protein sequence ID" value="RBP41468.1"/>
    <property type="molecule type" value="Genomic_DNA"/>
</dbReference>
<dbReference type="AlphaFoldDB" id="A0A366HG32"/>
<evidence type="ECO:0000256" key="4">
    <source>
        <dbReference type="SAM" id="MobiDB-lite"/>
    </source>
</evidence>
<dbReference type="GO" id="GO:0016787">
    <property type="term" value="F:hydrolase activity"/>
    <property type="evidence" value="ECO:0007669"/>
    <property type="project" value="UniProtKB-KW"/>
</dbReference>
<feature type="region of interest" description="Disordered" evidence="4">
    <location>
        <begin position="1"/>
        <end position="23"/>
    </location>
</feature>
<dbReference type="InterPro" id="IPR027417">
    <property type="entry name" value="P-loop_NTPase"/>
</dbReference>
<dbReference type="Pfam" id="PF19263">
    <property type="entry name" value="DUF5906"/>
    <property type="match status" value="1"/>
</dbReference>
<gene>
    <name evidence="6" type="ORF">DES53_107300</name>
</gene>
<dbReference type="NCBIfam" id="TIGR01613">
    <property type="entry name" value="primase_Cterm"/>
    <property type="match status" value="1"/>
</dbReference>
<keyword evidence="2" id="KW-0378">Hydrolase</keyword>
<sequence length="666" mass="74537">MENTKKQETDQSSPKLSANENTTQAARIESLRELLGPDVILLPISAGTKYPVICGWQKTDVSEMENPCYLRDLSESGNTGVLLGDPSGGLCTIDIDSDDEVEPFLALNPRLRTTLRSKGARGEQLWVRMTSPYPAPIKFVTEAGNAWGEWRSTGNQSVIQGTHPSGNQYSFVHRAPPIEISFEDIHWPSHLKLPWVKSDFDLLTEDAGEPFSISERGTVTLNQKFFVEAFMLENRVVFDSSLGEFFLYHPDSGIWNIATVETIKRKFLERIGEVAKDSGLPSLHYRCNDHTASSLTNQLRFMAEKPGVFHNRPPAIHVKNGMICFEGDDVELRGFHPDFYSRNVCPYEYAPEAQCPQFLNELLGPALNEEDISLIQRWAGAVLMGRNDAQRMLLLLGTPGGGKSTLMTILESVIGTNNVAQLRTEQLSKPFELYAFNGKTLLSGKDVAADFMSLKSASVVKALIGGDLLEAEKKGFNNRVQIRGNFNVGITCNADLNVRLEGDVGAWFRRLLAVKYDRPPVERKIVGYAEKLLKEEGPGILRWMVEGAIKLQRELRDHGDYILTQTQLARVDLLLQQSDSVKAFVRDGIVKNPSCTLTVKYLQQGYYTYCEQQGMQPMNPKDVNAQLPRYMMEIHQAALRHDIPVGSGTQRGYKGIRLKTEVCNED</sequence>
<dbReference type="OrthoDB" id="185753at2"/>
<dbReference type="GO" id="GO:0005524">
    <property type="term" value="F:ATP binding"/>
    <property type="evidence" value="ECO:0007669"/>
    <property type="project" value="UniProtKB-KW"/>
</dbReference>
<evidence type="ECO:0000313" key="7">
    <source>
        <dbReference type="Proteomes" id="UP000253426"/>
    </source>
</evidence>